<dbReference type="AlphaFoldDB" id="E1QYW2"/>
<feature type="domain" description="KilA-N DNA-binding" evidence="1">
    <location>
        <begin position="20"/>
        <end position="74"/>
    </location>
</feature>
<evidence type="ECO:0000313" key="2">
    <source>
        <dbReference type="EMBL" id="ADK67576.1"/>
    </source>
</evidence>
<dbReference type="eggNOG" id="COG3646">
    <property type="taxonomic scope" value="Bacteria"/>
</dbReference>
<evidence type="ECO:0000313" key="3">
    <source>
        <dbReference type="Proteomes" id="UP000000333"/>
    </source>
</evidence>
<gene>
    <name evidence="2" type="ordered locus">Olsu_0457</name>
</gene>
<sequence length="75" mass="8640">MQDMNEAAIIACDDVQIRDMIYTVRGKQVMLDSDLAELYKVETRTLNQAVTRNPGRFPERFCLKLTSEESEILKS</sequence>
<dbReference type="HOGENOM" id="CLU_198783_0_0_11"/>
<keyword evidence="3" id="KW-1185">Reference proteome</keyword>
<name>E1QYW2_OLSUV</name>
<accession>E1QYW2</accession>
<dbReference type="EMBL" id="CP002106">
    <property type="protein sequence ID" value="ADK67576.1"/>
    <property type="molecule type" value="Genomic_DNA"/>
</dbReference>
<protein>
    <recommendedName>
        <fullName evidence="1">KilA-N DNA-binding domain-containing protein</fullName>
    </recommendedName>
</protein>
<dbReference type="PATRIC" id="fig|633147.7.peg.1099"/>
<proteinExistence type="predicted"/>
<dbReference type="Proteomes" id="UP000000333">
    <property type="component" value="Chromosome"/>
</dbReference>
<evidence type="ECO:0000259" key="1">
    <source>
        <dbReference type="Pfam" id="PF10543"/>
    </source>
</evidence>
<reference evidence="2 3" key="1">
    <citation type="journal article" date="2010" name="Stand. Genomic Sci.">
        <title>Complete genome sequence of Olsenella uli type strain (VPI D76D-27C).</title>
        <authorList>
            <person name="Goker M."/>
            <person name="Held B."/>
            <person name="Lucas S."/>
            <person name="Nolan M."/>
            <person name="Yasawong M."/>
            <person name="Glavina Del Rio T."/>
            <person name="Tice H."/>
            <person name="Cheng J.F."/>
            <person name="Bruce D."/>
            <person name="Detter J.C."/>
            <person name="Tapia R."/>
            <person name="Han C."/>
            <person name="Goodwin L."/>
            <person name="Pitluck S."/>
            <person name="Liolios K."/>
            <person name="Ivanova N."/>
            <person name="Mavromatis K."/>
            <person name="Mikhailova N."/>
            <person name="Pati A."/>
            <person name="Chen A."/>
            <person name="Palaniappan K."/>
            <person name="Land M."/>
            <person name="Hauser L."/>
            <person name="Chang Y.J."/>
            <person name="Jeffries C.D."/>
            <person name="Rohde M."/>
            <person name="Sikorski J."/>
            <person name="Pukall R."/>
            <person name="Woyke T."/>
            <person name="Bristow J."/>
            <person name="Eisen J.A."/>
            <person name="Markowitz V."/>
            <person name="Hugenholtz P."/>
            <person name="Kyrpides N.C."/>
            <person name="Klenk H.P."/>
            <person name="Lapidus A."/>
        </authorList>
    </citation>
    <scope>NUCLEOTIDE SEQUENCE [LARGE SCALE GENOMIC DNA]</scope>
    <source>
        <strain evidence="3">ATCC 49627 / DSM 7084 / CIP 109912 / JCM 12494 / NCIMB 702895 / VPI D76D-27C</strain>
    </source>
</reference>
<organism evidence="2 3">
    <name type="scientific">Olsenella uli (strain ATCC 49627 / DSM 7084 / CCUG 31166 / CIP 109912 / JCM 12494 / LMG 11480 / NCIMB 702895 / VPI D76D-27C)</name>
    <name type="common">Lactobacillus uli</name>
    <dbReference type="NCBI Taxonomy" id="633147"/>
    <lineage>
        <taxon>Bacteria</taxon>
        <taxon>Bacillati</taxon>
        <taxon>Actinomycetota</taxon>
        <taxon>Coriobacteriia</taxon>
        <taxon>Coriobacteriales</taxon>
        <taxon>Atopobiaceae</taxon>
        <taxon>Olsenella</taxon>
    </lineage>
</organism>
<dbReference type="Pfam" id="PF10543">
    <property type="entry name" value="ORF6N"/>
    <property type="match status" value="1"/>
</dbReference>
<dbReference type="InterPro" id="IPR018873">
    <property type="entry name" value="KilA-N_DNA-bd_domain"/>
</dbReference>
<dbReference type="KEGG" id="ols:Olsu_0457"/>